<dbReference type="Gene3D" id="3.30.360.10">
    <property type="entry name" value="Dihydrodipicolinate Reductase, domain 2"/>
    <property type="match status" value="1"/>
</dbReference>
<dbReference type="GO" id="GO:0005737">
    <property type="term" value="C:cytoplasm"/>
    <property type="evidence" value="ECO:0007669"/>
    <property type="project" value="TreeGrafter"/>
</dbReference>
<proteinExistence type="predicted"/>
<dbReference type="InterPro" id="IPR036291">
    <property type="entry name" value="NAD(P)-bd_dom_sf"/>
</dbReference>
<dbReference type="PANTHER" id="PTHR42840">
    <property type="entry name" value="NAD(P)-BINDING ROSSMANN-FOLD SUPERFAMILY PROTEIN-RELATED"/>
    <property type="match status" value="1"/>
</dbReference>
<dbReference type="GO" id="GO:0016491">
    <property type="term" value="F:oxidoreductase activity"/>
    <property type="evidence" value="ECO:0007669"/>
    <property type="project" value="TreeGrafter"/>
</dbReference>
<dbReference type="PANTHER" id="PTHR42840:SF6">
    <property type="entry name" value="BINDING ROSSMANN FOLD OXIDOREDUCTASE, PUTATIVE (AFU_ORTHOLOGUE AFUA_3G11930)-RELATED"/>
    <property type="match status" value="1"/>
</dbReference>
<reference evidence="2 3" key="1">
    <citation type="journal article" date="2018" name="Mol. Biol. Evol.">
        <title>Broad Genomic Sampling Reveals a Smut Pathogenic Ancestry of the Fungal Clade Ustilaginomycotina.</title>
        <authorList>
            <person name="Kijpornyongpan T."/>
            <person name="Mondo S.J."/>
            <person name="Barry K."/>
            <person name="Sandor L."/>
            <person name="Lee J."/>
            <person name="Lipzen A."/>
            <person name="Pangilinan J."/>
            <person name="LaButti K."/>
            <person name="Hainaut M."/>
            <person name="Henrissat B."/>
            <person name="Grigoriev I.V."/>
            <person name="Spatafora J.W."/>
            <person name="Aime M.C."/>
        </authorList>
    </citation>
    <scope>NUCLEOTIDE SEQUENCE [LARGE SCALE GENOMIC DNA]</scope>
    <source>
        <strain evidence="2 3">MCA 3645</strain>
    </source>
</reference>
<organism evidence="2 3">
    <name type="scientific">Testicularia cyperi</name>
    <dbReference type="NCBI Taxonomy" id="1882483"/>
    <lineage>
        <taxon>Eukaryota</taxon>
        <taxon>Fungi</taxon>
        <taxon>Dikarya</taxon>
        <taxon>Basidiomycota</taxon>
        <taxon>Ustilaginomycotina</taxon>
        <taxon>Ustilaginomycetes</taxon>
        <taxon>Ustilaginales</taxon>
        <taxon>Anthracoideaceae</taxon>
        <taxon>Testicularia</taxon>
    </lineage>
</organism>
<dbReference type="Proteomes" id="UP000246740">
    <property type="component" value="Unassembled WGS sequence"/>
</dbReference>
<dbReference type="Gene3D" id="3.40.50.720">
    <property type="entry name" value="NAD(P)-binding Rossmann-like Domain"/>
    <property type="match status" value="1"/>
</dbReference>
<protein>
    <submittedName>
        <fullName evidence="2">NAD(P)-binding protein</fullName>
    </submittedName>
</protein>
<dbReference type="OrthoDB" id="2127032at2759"/>
<evidence type="ECO:0000259" key="1">
    <source>
        <dbReference type="Pfam" id="PF01408"/>
    </source>
</evidence>
<gene>
    <name evidence="2" type="ORF">BCV70DRAFT_197127</name>
</gene>
<dbReference type="SUPFAM" id="SSF51735">
    <property type="entry name" value="NAD(P)-binding Rossmann-fold domains"/>
    <property type="match status" value="1"/>
</dbReference>
<dbReference type="GO" id="GO:0000166">
    <property type="term" value="F:nucleotide binding"/>
    <property type="evidence" value="ECO:0007669"/>
    <property type="project" value="InterPro"/>
</dbReference>
<evidence type="ECO:0000313" key="2">
    <source>
        <dbReference type="EMBL" id="PWZ02868.1"/>
    </source>
</evidence>
<dbReference type="InterPro" id="IPR000683">
    <property type="entry name" value="Gfo/Idh/MocA-like_OxRdtase_N"/>
</dbReference>
<dbReference type="STRING" id="1882483.A0A317XY89"/>
<dbReference type="EMBL" id="KZ819188">
    <property type="protein sequence ID" value="PWZ02868.1"/>
    <property type="molecule type" value="Genomic_DNA"/>
</dbReference>
<dbReference type="SUPFAM" id="SSF55347">
    <property type="entry name" value="Glyceraldehyde-3-phosphate dehydrogenase-like, C-terminal domain"/>
    <property type="match status" value="1"/>
</dbReference>
<accession>A0A317XY89</accession>
<dbReference type="Pfam" id="PF01408">
    <property type="entry name" value="GFO_IDH_MocA"/>
    <property type="match status" value="1"/>
</dbReference>
<dbReference type="InParanoid" id="A0A317XY89"/>
<dbReference type="FunFam" id="3.30.360.10:FF:000030">
    <property type="entry name" value="NAD binding Rossmann fold oxidoreductase"/>
    <property type="match status" value="1"/>
</dbReference>
<sequence>MSQQTSASSSSSDGLPTVLAVGTGEYTTGYVGGSQSPSDKKLGVIGLVMFDLRRRGLIAPEIKMVGTNGDKFAGIRQHFKANIEDKYREMSTEFTSYPAPGIRDGDAYKAAIDSLKPGDAITIFTPDSTHFDIAMYAIQRKIHVLVTKPATQTLEHHQTLVEAAHKHGVLCMVEHHKRFDPAYADSRQRARDTLGDLNYFYSYMSQPKNQLETFKAWAGRDSDISYYLNSHHIDICLWFTQNRAIPLRVTASASAGIATDKGCVAGTEDTITLLVDFAILESQDSPDASLKQAEGKRATAVFTASWAAPQGAGVHSEQFFHYVGTRGETRVNQARRGYQLVQEDAAQQLTGGSSTDYNPFYMRYTPDGEGYFAGQHGYGYISLENFIQAATKINRSQRKPEDYDRVLPTIKDTVLTTAILEAGRRSLDSKKTVNIVHKDGKWSLE</sequence>
<evidence type="ECO:0000313" key="3">
    <source>
        <dbReference type="Proteomes" id="UP000246740"/>
    </source>
</evidence>
<feature type="domain" description="Gfo/Idh/MocA-like oxidoreductase N-terminal" evidence="1">
    <location>
        <begin position="118"/>
        <end position="175"/>
    </location>
</feature>
<dbReference type="GO" id="GO:0006740">
    <property type="term" value="P:NADPH regeneration"/>
    <property type="evidence" value="ECO:0007669"/>
    <property type="project" value="TreeGrafter"/>
</dbReference>
<keyword evidence="3" id="KW-1185">Reference proteome</keyword>
<dbReference type="AlphaFoldDB" id="A0A317XY89"/>
<name>A0A317XY89_9BASI</name>